<accession>A0A3D9SH23</accession>
<dbReference type="RefSeq" id="WP_116021041.1">
    <property type="nucleotide sequence ID" value="NZ_QTTT01000001.1"/>
</dbReference>
<keyword evidence="2" id="KW-1185">Reference proteome</keyword>
<comment type="caution">
    <text evidence="1">The sequence shown here is derived from an EMBL/GenBank/DDBJ whole genome shotgun (WGS) entry which is preliminary data.</text>
</comment>
<proteinExistence type="predicted"/>
<name>A0A3D9SH23_9ACTN</name>
<sequence>MRKNKRVTTDEAAELNPKVKIVAVLDDITRWRPSPATAGHPHCGAPLRAVPRRDLAASRAGQRDARFAAEHSDLMPARGGVRDVEQFGKKIDAVTPGD</sequence>
<reference evidence="1 2" key="1">
    <citation type="submission" date="2018-08" db="EMBL/GenBank/DDBJ databases">
        <title>Sequencing the genomes of 1000 actinobacteria strains.</title>
        <authorList>
            <person name="Klenk H.-P."/>
        </authorList>
    </citation>
    <scope>NUCLEOTIDE SEQUENCE [LARGE SCALE GENOMIC DNA]</scope>
    <source>
        <strain evidence="1 2">DSM 43927</strain>
    </source>
</reference>
<dbReference type="OrthoDB" id="3473114at2"/>
<dbReference type="AlphaFoldDB" id="A0A3D9SH23"/>
<dbReference type="Proteomes" id="UP000256661">
    <property type="component" value="Unassembled WGS sequence"/>
</dbReference>
<organism evidence="1 2">
    <name type="scientific">Thermomonospora umbrina</name>
    <dbReference type="NCBI Taxonomy" id="111806"/>
    <lineage>
        <taxon>Bacteria</taxon>
        <taxon>Bacillati</taxon>
        <taxon>Actinomycetota</taxon>
        <taxon>Actinomycetes</taxon>
        <taxon>Streptosporangiales</taxon>
        <taxon>Thermomonosporaceae</taxon>
        <taxon>Thermomonospora</taxon>
    </lineage>
</organism>
<dbReference type="EMBL" id="QTTT01000001">
    <property type="protein sequence ID" value="REE95202.1"/>
    <property type="molecule type" value="Genomic_DNA"/>
</dbReference>
<evidence type="ECO:0000313" key="1">
    <source>
        <dbReference type="EMBL" id="REE95202.1"/>
    </source>
</evidence>
<evidence type="ECO:0000313" key="2">
    <source>
        <dbReference type="Proteomes" id="UP000256661"/>
    </source>
</evidence>
<gene>
    <name evidence="1" type="ORF">DFJ69_0585</name>
</gene>
<protein>
    <submittedName>
        <fullName evidence="1">Uncharacterized protein</fullName>
    </submittedName>
</protein>